<sequence length="342" mass="37682">MSKINVGIAGIGLYVPQNKMTAKEISEATKGVWSEEAVKNKLGIIEKSIPGENDGTQEMGALAALDALKNSNISPEDIDVILCMGEEWKEYPLTTSALYIQDKIGAKNAWGIDIQNRCCTTVSAMKMAKDMLIADDEINTIMIVGGYRNGDLVDFEDKNMSMMYNLSAGGGAIILQKNYDKNLLLASHIIADGSLSRDAGVEIGGTVNPITEENLLEAYKSLKLMNPKHMKDRLNEVSLPNWFTCIDKSLEKSGMTREDIDYLAILHFKKSMHDYMINELGLKEDQTIYLSSYGHMGQVDQILSLKLALDEGKVKDGSVVLMIAAGIGYVWAANVIQWGERK</sequence>
<organism evidence="5 6">
    <name type="scientific">Maledivibacter halophilus</name>
    <dbReference type="NCBI Taxonomy" id="36842"/>
    <lineage>
        <taxon>Bacteria</taxon>
        <taxon>Bacillati</taxon>
        <taxon>Bacillota</taxon>
        <taxon>Clostridia</taxon>
        <taxon>Peptostreptococcales</taxon>
        <taxon>Caminicellaceae</taxon>
        <taxon>Maledivibacter</taxon>
    </lineage>
</organism>
<accession>A0A1T5J9J2</accession>
<evidence type="ECO:0000313" key="6">
    <source>
        <dbReference type="Proteomes" id="UP000190285"/>
    </source>
</evidence>
<dbReference type="Proteomes" id="UP000190285">
    <property type="component" value="Unassembled WGS sequence"/>
</dbReference>
<evidence type="ECO:0000256" key="1">
    <source>
        <dbReference type="ARBA" id="ARBA00022679"/>
    </source>
</evidence>
<dbReference type="PANTHER" id="PTHR34069">
    <property type="entry name" value="3-OXOACYL-[ACYL-CARRIER-PROTEIN] SYNTHASE 3"/>
    <property type="match status" value="1"/>
</dbReference>
<keyword evidence="1" id="KW-0808">Transferase</keyword>
<dbReference type="GO" id="GO:0044550">
    <property type="term" value="P:secondary metabolite biosynthetic process"/>
    <property type="evidence" value="ECO:0007669"/>
    <property type="project" value="TreeGrafter"/>
</dbReference>
<reference evidence="5 6" key="1">
    <citation type="submission" date="2017-02" db="EMBL/GenBank/DDBJ databases">
        <authorList>
            <person name="Peterson S.W."/>
        </authorList>
    </citation>
    <scope>NUCLEOTIDE SEQUENCE [LARGE SCALE GENOMIC DNA]</scope>
    <source>
        <strain evidence="5 6">M1</strain>
    </source>
</reference>
<evidence type="ECO:0000259" key="3">
    <source>
        <dbReference type="Pfam" id="PF08541"/>
    </source>
</evidence>
<evidence type="ECO:0000313" key="5">
    <source>
        <dbReference type="EMBL" id="SKC47932.1"/>
    </source>
</evidence>
<dbReference type="InterPro" id="IPR013747">
    <property type="entry name" value="ACP_syn_III_C"/>
</dbReference>
<evidence type="ECO:0000256" key="2">
    <source>
        <dbReference type="ARBA" id="ARBA00023315"/>
    </source>
</evidence>
<name>A0A1T5J9J2_9FIRM</name>
<dbReference type="SUPFAM" id="SSF53901">
    <property type="entry name" value="Thiolase-like"/>
    <property type="match status" value="1"/>
</dbReference>
<dbReference type="AlphaFoldDB" id="A0A1T5J9J2"/>
<dbReference type="InterPro" id="IPR013751">
    <property type="entry name" value="ACP_syn_III_N"/>
</dbReference>
<gene>
    <name evidence="5" type="ORF">SAMN02194393_01015</name>
</gene>
<dbReference type="STRING" id="36842.SAMN02194393_01015"/>
<dbReference type="NCBIfam" id="NF005308">
    <property type="entry name" value="PRK06840.1"/>
    <property type="match status" value="1"/>
</dbReference>
<feature type="domain" description="Beta-ketoacyl-[acyl-carrier-protein] synthase III C-terminal" evidence="3">
    <location>
        <begin position="250"/>
        <end position="338"/>
    </location>
</feature>
<dbReference type="Pfam" id="PF08545">
    <property type="entry name" value="ACP_syn_III"/>
    <property type="match status" value="1"/>
</dbReference>
<dbReference type="Gene3D" id="3.40.47.10">
    <property type="match status" value="1"/>
</dbReference>
<dbReference type="RefSeq" id="WP_244282006.1">
    <property type="nucleotide sequence ID" value="NZ_FUZT01000002.1"/>
</dbReference>
<proteinExistence type="predicted"/>
<protein>
    <submittedName>
        <fullName evidence="5">3-oxoacyl-[acyl-carrier-protein] synthase-3</fullName>
    </submittedName>
</protein>
<dbReference type="Pfam" id="PF08541">
    <property type="entry name" value="ACP_syn_III_C"/>
    <property type="match status" value="1"/>
</dbReference>
<dbReference type="InterPro" id="IPR016039">
    <property type="entry name" value="Thiolase-like"/>
</dbReference>
<keyword evidence="2" id="KW-0012">Acyltransferase</keyword>
<keyword evidence="6" id="KW-1185">Reference proteome</keyword>
<evidence type="ECO:0000259" key="4">
    <source>
        <dbReference type="Pfam" id="PF08545"/>
    </source>
</evidence>
<dbReference type="EMBL" id="FUZT01000002">
    <property type="protein sequence ID" value="SKC47932.1"/>
    <property type="molecule type" value="Genomic_DNA"/>
</dbReference>
<dbReference type="GO" id="GO:0006633">
    <property type="term" value="P:fatty acid biosynthetic process"/>
    <property type="evidence" value="ECO:0007669"/>
    <property type="project" value="InterPro"/>
</dbReference>
<feature type="domain" description="Beta-ketoacyl-[acyl-carrier-protein] synthase III N-terminal" evidence="4">
    <location>
        <begin position="112"/>
        <end position="193"/>
    </location>
</feature>
<dbReference type="GO" id="GO:0004315">
    <property type="term" value="F:3-oxoacyl-[acyl-carrier-protein] synthase activity"/>
    <property type="evidence" value="ECO:0007669"/>
    <property type="project" value="InterPro"/>
</dbReference>
<dbReference type="PANTHER" id="PTHR34069:SF2">
    <property type="entry name" value="BETA-KETOACYL-[ACYL-CARRIER-PROTEIN] SYNTHASE III"/>
    <property type="match status" value="1"/>
</dbReference>